<feature type="region of interest" description="Disordered" evidence="1">
    <location>
        <begin position="1"/>
        <end position="69"/>
    </location>
</feature>
<feature type="compositionally biased region" description="Basic and acidic residues" evidence="1">
    <location>
        <begin position="626"/>
        <end position="635"/>
    </location>
</feature>
<dbReference type="Proteomes" id="UP000054097">
    <property type="component" value="Unassembled WGS sequence"/>
</dbReference>
<feature type="compositionally biased region" description="Low complexity" evidence="1">
    <location>
        <begin position="28"/>
        <end position="44"/>
    </location>
</feature>
<feature type="compositionally biased region" description="Polar residues" evidence="1">
    <location>
        <begin position="636"/>
        <end position="654"/>
    </location>
</feature>
<dbReference type="OrthoDB" id="2833246at2759"/>
<feature type="compositionally biased region" description="Polar residues" evidence="1">
    <location>
        <begin position="45"/>
        <end position="69"/>
    </location>
</feature>
<evidence type="ECO:0000313" key="3">
    <source>
        <dbReference type="EMBL" id="KIM25916.1"/>
    </source>
</evidence>
<protein>
    <recommendedName>
        <fullName evidence="2">HNH nuclease domain-containing protein</fullName>
    </recommendedName>
</protein>
<evidence type="ECO:0000259" key="2">
    <source>
        <dbReference type="Pfam" id="PF13391"/>
    </source>
</evidence>
<feature type="domain" description="HNH nuclease" evidence="2">
    <location>
        <begin position="414"/>
        <end position="498"/>
    </location>
</feature>
<feature type="compositionally biased region" description="Low complexity" evidence="1">
    <location>
        <begin position="213"/>
        <end position="224"/>
    </location>
</feature>
<organism evidence="3 4">
    <name type="scientific">Serendipita vermifera MAFF 305830</name>
    <dbReference type="NCBI Taxonomy" id="933852"/>
    <lineage>
        <taxon>Eukaryota</taxon>
        <taxon>Fungi</taxon>
        <taxon>Dikarya</taxon>
        <taxon>Basidiomycota</taxon>
        <taxon>Agaricomycotina</taxon>
        <taxon>Agaricomycetes</taxon>
        <taxon>Sebacinales</taxon>
        <taxon>Serendipitaceae</taxon>
        <taxon>Serendipita</taxon>
    </lineage>
</organism>
<feature type="region of interest" description="Disordered" evidence="1">
    <location>
        <begin position="188"/>
        <end position="239"/>
    </location>
</feature>
<dbReference type="EMBL" id="KN824310">
    <property type="protein sequence ID" value="KIM25916.1"/>
    <property type="molecule type" value="Genomic_DNA"/>
</dbReference>
<reference evidence="4" key="2">
    <citation type="submission" date="2015-01" db="EMBL/GenBank/DDBJ databases">
        <title>Evolutionary Origins and Diversification of the Mycorrhizal Mutualists.</title>
        <authorList>
            <consortium name="DOE Joint Genome Institute"/>
            <consortium name="Mycorrhizal Genomics Consortium"/>
            <person name="Kohler A."/>
            <person name="Kuo A."/>
            <person name="Nagy L.G."/>
            <person name="Floudas D."/>
            <person name="Copeland A."/>
            <person name="Barry K.W."/>
            <person name="Cichocki N."/>
            <person name="Veneault-Fourrey C."/>
            <person name="LaButti K."/>
            <person name="Lindquist E.A."/>
            <person name="Lipzen A."/>
            <person name="Lundell T."/>
            <person name="Morin E."/>
            <person name="Murat C."/>
            <person name="Riley R."/>
            <person name="Ohm R."/>
            <person name="Sun H."/>
            <person name="Tunlid A."/>
            <person name="Henrissat B."/>
            <person name="Grigoriev I.V."/>
            <person name="Hibbett D.S."/>
            <person name="Martin F."/>
        </authorList>
    </citation>
    <scope>NUCLEOTIDE SEQUENCE [LARGE SCALE GENOMIC DNA]</scope>
    <source>
        <strain evidence="4">MAFF 305830</strain>
    </source>
</reference>
<sequence>MKRRNSGNSSPDRTVKSRNDDGTPPNNPNTQADTDTQTNAAPNNMVNTGNSTGAVNNAQTTANSSVQQTSTNANSIPLVAPANNTPSQSFNDYLAMAALTQTQGNNTTANPIMANPIIASKPLQTVTSGKNVVPGVTDNQLQPGHAFSPSNSTTILPTTMQSGLANITSIPVLKPVIPPPNYIGTNSFTPNPYSTSNPGSNQMPTSSYHNPSTNTTVTTLNLGGASKSANPSYPGNPGSIPQLVSTNNASQSIKLDNAPLLVDKDFVITLMEHLNNTNAKWLRYSKKYGNHECTIDAYKVIHHIMKFAFPQSTLPRYFYETRLIKVLAPYMACTTATHGVTVTPLSNDWKLCWNAVAKDVYVYTACEHFIDDMIKNFFRPMRYSKSGPRSEKAVKETRNSDFRKELDIRDQDQCVVTGVYSHDSERILGPNVLTGALEGAHILPHHMKSKEHMLKVFEMFGGTALLDTFKDTFDSVSNGILLDLNCHKAFDMLHWSIEAINGEYIVRRVHDPPAAGTSTPLLKDGRKITFAGNPTKWPNPDFCNLHLAIARVAYATGLADVYNEMDFEDDNSNDPVPSNSTNPVEEIGSEGKEKPLDLSHSGSGEPKAAMPQIPNVPGKLTSSSGDDGKASKGKPESSQTPLVTNHAPTQATAA</sequence>
<evidence type="ECO:0000256" key="1">
    <source>
        <dbReference type="SAM" id="MobiDB-lite"/>
    </source>
</evidence>
<dbReference type="STRING" id="933852.A0A0C3B306"/>
<reference evidence="3 4" key="1">
    <citation type="submission" date="2014-04" db="EMBL/GenBank/DDBJ databases">
        <authorList>
            <consortium name="DOE Joint Genome Institute"/>
            <person name="Kuo A."/>
            <person name="Zuccaro A."/>
            <person name="Kohler A."/>
            <person name="Nagy L.G."/>
            <person name="Floudas D."/>
            <person name="Copeland A."/>
            <person name="Barry K.W."/>
            <person name="Cichocki N."/>
            <person name="Veneault-Fourrey C."/>
            <person name="LaButti K."/>
            <person name="Lindquist E.A."/>
            <person name="Lipzen A."/>
            <person name="Lundell T."/>
            <person name="Morin E."/>
            <person name="Murat C."/>
            <person name="Sun H."/>
            <person name="Tunlid A."/>
            <person name="Henrissat B."/>
            <person name="Grigoriev I.V."/>
            <person name="Hibbett D.S."/>
            <person name="Martin F."/>
            <person name="Nordberg H.P."/>
            <person name="Cantor M.N."/>
            <person name="Hua S.X."/>
        </authorList>
    </citation>
    <scope>NUCLEOTIDE SEQUENCE [LARGE SCALE GENOMIC DNA]</scope>
    <source>
        <strain evidence="3 4">MAFF 305830</strain>
    </source>
</reference>
<name>A0A0C3B306_SERVB</name>
<feature type="compositionally biased region" description="Polar residues" evidence="1">
    <location>
        <begin position="1"/>
        <end position="12"/>
    </location>
</feature>
<dbReference type="Pfam" id="PF13391">
    <property type="entry name" value="HNH_2"/>
    <property type="match status" value="1"/>
</dbReference>
<accession>A0A0C3B306</accession>
<feature type="compositionally biased region" description="Polar residues" evidence="1">
    <location>
        <begin position="573"/>
        <end position="583"/>
    </location>
</feature>
<dbReference type="HOGENOM" id="CLU_419299_0_0_1"/>
<gene>
    <name evidence="3" type="ORF">M408DRAFT_202270</name>
</gene>
<feature type="compositionally biased region" description="Polar residues" evidence="1">
    <location>
        <begin position="188"/>
        <end position="212"/>
    </location>
</feature>
<feature type="region of interest" description="Disordered" evidence="1">
    <location>
        <begin position="566"/>
        <end position="654"/>
    </location>
</feature>
<dbReference type="InterPro" id="IPR003615">
    <property type="entry name" value="HNH_nuc"/>
</dbReference>
<proteinExistence type="predicted"/>
<dbReference type="AlphaFoldDB" id="A0A0C3B306"/>
<keyword evidence="4" id="KW-1185">Reference proteome</keyword>
<evidence type="ECO:0000313" key="4">
    <source>
        <dbReference type="Proteomes" id="UP000054097"/>
    </source>
</evidence>